<gene>
    <name evidence="3" type="ORF">ADUPG1_003189</name>
</gene>
<dbReference type="Proteomes" id="UP001057375">
    <property type="component" value="Unassembled WGS sequence"/>
</dbReference>
<keyword evidence="1" id="KW-0443">Lipid metabolism</keyword>
<feature type="non-terminal residue" evidence="3">
    <location>
        <position position="1"/>
    </location>
</feature>
<dbReference type="InterPro" id="IPR016035">
    <property type="entry name" value="Acyl_Trfase/lysoPLipase"/>
</dbReference>
<sequence length="132" mass="14377">AALSEWNAGVIMLAGVPGFFRPRVPPLPFQPADDLTRLSFYDTAPLHETLEALVDFDLINHPEGMRLSVGAVDVESGQQHYFDNRDRASGRTADRIGPEHIMASAALPPGFPAVKIGKTYYWDGGLTSNTPL</sequence>
<feature type="non-terminal residue" evidence="3">
    <location>
        <position position="132"/>
    </location>
</feature>
<feature type="domain" description="PNPLA" evidence="2">
    <location>
        <begin position="35"/>
        <end position="132"/>
    </location>
</feature>
<reference evidence="3" key="1">
    <citation type="submission" date="2022-03" db="EMBL/GenBank/DDBJ databases">
        <title>Draft genome sequence of Aduncisulcus paluster, a free-living microaerophilic Fornicata.</title>
        <authorList>
            <person name="Yuyama I."/>
            <person name="Kume K."/>
            <person name="Tamura T."/>
            <person name="Inagaki Y."/>
            <person name="Hashimoto T."/>
        </authorList>
    </citation>
    <scope>NUCLEOTIDE SEQUENCE</scope>
    <source>
        <strain evidence="3">NY0171</strain>
    </source>
</reference>
<protein>
    <submittedName>
        <fullName evidence="3">Patatin-like phospholipase family protein</fullName>
    </submittedName>
</protein>
<keyword evidence="4" id="KW-1185">Reference proteome</keyword>
<dbReference type="SUPFAM" id="SSF52151">
    <property type="entry name" value="FabD/lysophospholipase-like"/>
    <property type="match status" value="1"/>
</dbReference>
<dbReference type="EMBL" id="BQXS01004194">
    <property type="protein sequence ID" value="GKT36571.1"/>
    <property type="molecule type" value="Genomic_DNA"/>
</dbReference>
<accession>A0ABQ5KX12</accession>
<dbReference type="Pfam" id="PF01734">
    <property type="entry name" value="Patatin"/>
    <property type="match status" value="1"/>
</dbReference>
<dbReference type="Gene3D" id="3.40.1090.10">
    <property type="entry name" value="Cytosolic phospholipase A2 catalytic domain"/>
    <property type="match status" value="1"/>
</dbReference>
<evidence type="ECO:0000259" key="2">
    <source>
        <dbReference type="Pfam" id="PF01734"/>
    </source>
</evidence>
<evidence type="ECO:0000313" key="4">
    <source>
        <dbReference type="Proteomes" id="UP001057375"/>
    </source>
</evidence>
<dbReference type="InterPro" id="IPR002641">
    <property type="entry name" value="PNPLA_dom"/>
</dbReference>
<name>A0ABQ5KX12_9EUKA</name>
<comment type="caution">
    <text evidence="3">The sequence shown here is derived from an EMBL/GenBank/DDBJ whole genome shotgun (WGS) entry which is preliminary data.</text>
</comment>
<evidence type="ECO:0000256" key="1">
    <source>
        <dbReference type="ARBA" id="ARBA00023098"/>
    </source>
</evidence>
<organism evidence="3 4">
    <name type="scientific">Aduncisulcus paluster</name>
    <dbReference type="NCBI Taxonomy" id="2918883"/>
    <lineage>
        <taxon>Eukaryota</taxon>
        <taxon>Metamonada</taxon>
        <taxon>Carpediemonas-like organisms</taxon>
        <taxon>Aduncisulcus</taxon>
    </lineage>
</organism>
<proteinExistence type="predicted"/>
<evidence type="ECO:0000313" key="3">
    <source>
        <dbReference type="EMBL" id="GKT36571.1"/>
    </source>
</evidence>